<evidence type="ECO:0000256" key="1">
    <source>
        <dbReference type="SAM" id="Phobius"/>
    </source>
</evidence>
<dbReference type="Proteomes" id="UP000193067">
    <property type="component" value="Unassembled WGS sequence"/>
</dbReference>
<reference evidence="2 3" key="1">
    <citation type="journal article" date="2015" name="Biotechnol. Biofuels">
        <title>Enhanced degradation of softwood versus hardwood by the white-rot fungus Pycnoporus coccineus.</title>
        <authorList>
            <person name="Couturier M."/>
            <person name="Navarro D."/>
            <person name="Chevret D."/>
            <person name="Henrissat B."/>
            <person name="Piumi F."/>
            <person name="Ruiz-Duenas F.J."/>
            <person name="Martinez A.T."/>
            <person name="Grigoriev I.V."/>
            <person name="Riley R."/>
            <person name="Lipzen A."/>
            <person name="Berrin J.G."/>
            <person name="Master E.R."/>
            <person name="Rosso M.N."/>
        </authorList>
    </citation>
    <scope>NUCLEOTIDE SEQUENCE [LARGE SCALE GENOMIC DNA]</scope>
    <source>
        <strain evidence="2 3">BRFM310</strain>
    </source>
</reference>
<name>A0A1Y2IIT2_TRAC3</name>
<keyword evidence="1" id="KW-1133">Transmembrane helix</keyword>
<dbReference type="AlphaFoldDB" id="A0A1Y2IIT2"/>
<evidence type="ECO:0000313" key="2">
    <source>
        <dbReference type="EMBL" id="OSD00443.1"/>
    </source>
</evidence>
<gene>
    <name evidence="2" type="ORF">PYCCODRAFT_681502</name>
</gene>
<dbReference type="EMBL" id="KZ084118">
    <property type="protein sequence ID" value="OSD00443.1"/>
    <property type="molecule type" value="Genomic_DNA"/>
</dbReference>
<keyword evidence="1" id="KW-0812">Transmembrane</keyword>
<evidence type="ECO:0000313" key="3">
    <source>
        <dbReference type="Proteomes" id="UP000193067"/>
    </source>
</evidence>
<keyword evidence="1" id="KW-0472">Membrane</keyword>
<organism evidence="2 3">
    <name type="scientific">Trametes coccinea (strain BRFM310)</name>
    <name type="common">Pycnoporus coccineus</name>
    <dbReference type="NCBI Taxonomy" id="1353009"/>
    <lineage>
        <taxon>Eukaryota</taxon>
        <taxon>Fungi</taxon>
        <taxon>Dikarya</taxon>
        <taxon>Basidiomycota</taxon>
        <taxon>Agaricomycotina</taxon>
        <taxon>Agaricomycetes</taxon>
        <taxon>Polyporales</taxon>
        <taxon>Polyporaceae</taxon>
        <taxon>Trametes</taxon>
    </lineage>
</organism>
<proteinExistence type="predicted"/>
<sequence>MSVSLLSQGEDTAPYAHPEMDAHGTMWPILRLIQRFLGMHVIASALTCLMSCRILVVVTMCEPGRRCLYILAKLVRAKASMIQHASMQVRSMLETLFGTWWKGTAVIPTFSWERLRHSSDKEPPRLQHEVTNLGGLPTGIVRVGILHLLITRW</sequence>
<feature type="transmembrane region" description="Helical" evidence="1">
    <location>
        <begin position="36"/>
        <end position="56"/>
    </location>
</feature>
<keyword evidence="3" id="KW-1185">Reference proteome</keyword>
<accession>A0A1Y2IIT2</accession>
<protein>
    <submittedName>
        <fullName evidence="2">Uncharacterized protein</fullName>
    </submittedName>
</protein>